<feature type="region of interest" description="Disordered" evidence="1">
    <location>
        <begin position="1079"/>
        <end position="1178"/>
    </location>
</feature>
<dbReference type="PANTHER" id="PTHR37283:SF1">
    <property type="entry name" value="PH DOMAIN-CONTAINING PROTEIN YHR131C"/>
    <property type="match status" value="1"/>
</dbReference>
<comment type="caution">
    <text evidence="3">The sequence shown here is derived from an EMBL/GenBank/DDBJ whole genome shotgun (WGS) entry which is preliminary data.</text>
</comment>
<feature type="compositionally biased region" description="Polar residues" evidence="1">
    <location>
        <begin position="348"/>
        <end position="360"/>
    </location>
</feature>
<feature type="compositionally biased region" description="Acidic residues" evidence="1">
    <location>
        <begin position="537"/>
        <end position="554"/>
    </location>
</feature>
<feature type="compositionally biased region" description="Pro residues" evidence="1">
    <location>
        <begin position="824"/>
        <end position="834"/>
    </location>
</feature>
<feature type="compositionally biased region" description="Low complexity" evidence="1">
    <location>
        <begin position="1267"/>
        <end position="1307"/>
    </location>
</feature>
<evidence type="ECO:0000313" key="3">
    <source>
        <dbReference type="EMBL" id="RSH91944.1"/>
    </source>
</evidence>
<feature type="compositionally biased region" description="Low complexity" evidence="1">
    <location>
        <begin position="159"/>
        <end position="168"/>
    </location>
</feature>
<keyword evidence="4" id="KW-1185">Reference proteome</keyword>
<feature type="region of interest" description="Disordered" evidence="1">
    <location>
        <begin position="919"/>
        <end position="940"/>
    </location>
</feature>
<feature type="compositionally biased region" description="Low complexity" evidence="1">
    <location>
        <begin position="361"/>
        <end position="383"/>
    </location>
</feature>
<dbReference type="InterPro" id="IPR011993">
    <property type="entry name" value="PH-like_dom_sf"/>
</dbReference>
<feature type="compositionally biased region" description="Low complexity" evidence="1">
    <location>
        <begin position="721"/>
        <end position="732"/>
    </location>
</feature>
<feature type="compositionally biased region" description="Polar residues" evidence="1">
    <location>
        <begin position="840"/>
        <end position="854"/>
    </location>
</feature>
<organism evidence="3 4">
    <name type="scientific">Saitozyma podzolica</name>
    <dbReference type="NCBI Taxonomy" id="1890683"/>
    <lineage>
        <taxon>Eukaryota</taxon>
        <taxon>Fungi</taxon>
        <taxon>Dikarya</taxon>
        <taxon>Basidiomycota</taxon>
        <taxon>Agaricomycotina</taxon>
        <taxon>Tremellomycetes</taxon>
        <taxon>Tremellales</taxon>
        <taxon>Trimorphomycetaceae</taxon>
        <taxon>Saitozyma</taxon>
    </lineage>
</organism>
<feature type="compositionally biased region" description="Low complexity" evidence="1">
    <location>
        <begin position="764"/>
        <end position="779"/>
    </location>
</feature>
<feature type="compositionally biased region" description="Basic and acidic residues" evidence="1">
    <location>
        <begin position="1308"/>
        <end position="1321"/>
    </location>
</feature>
<name>A0A427YLF6_9TREE</name>
<feature type="compositionally biased region" description="Polar residues" evidence="1">
    <location>
        <begin position="434"/>
        <end position="446"/>
    </location>
</feature>
<dbReference type="EMBL" id="RSCD01000007">
    <property type="protein sequence ID" value="RSH91944.1"/>
    <property type="molecule type" value="Genomic_DNA"/>
</dbReference>
<feature type="region of interest" description="Disordered" evidence="1">
    <location>
        <begin position="718"/>
        <end position="861"/>
    </location>
</feature>
<feature type="compositionally biased region" description="Low complexity" evidence="1">
    <location>
        <begin position="243"/>
        <end position="252"/>
    </location>
</feature>
<feature type="region of interest" description="Disordered" evidence="1">
    <location>
        <begin position="1264"/>
        <end position="1331"/>
    </location>
</feature>
<evidence type="ECO:0000256" key="1">
    <source>
        <dbReference type="SAM" id="MobiDB-lite"/>
    </source>
</evidence>
<dbReference type="PROSITE" id="PS50003">
    <property type="entry name" value="PH_DOMAIN"/>
    <property type="match status" value="1"/>
</dbReference>
<protein>
    <recommendedName>
        <fullName evidence="2">PH domain-containing protein</fullName>
    </recommendedName>
</protein>
<feature type="compositionally biased region" description="Low complexity" evidence="1">
    <location>
        <begin position="1157"/>
        <end position="1177"/>
    </location>
</feature>
<dbReference type="PANTHER" id="PTHR37283">
    <property type="entry name" value="PH DOMAIN-CONTAINING PROTEIN YHR131C"/>
    <property type="match status" value="1"/>
</dbReference>
<sequence length="1331" mass="139982">MPSLFSKRRTSDNLPPMPVPDDSHLRAKRPSVDVPRVHIDSPNATKTAKLKALLRSSISEGDNNAQSHGTMLKRLSLTSPSGFFHKHHDEPKAQSKAGKQVNGHKPAASPSPAPDQAEAQAAAPEQRGSEGALARYQEPAVRPRSGQYPSPAVFPENFSLSSSASPESQPVQPGERRNSQSWQPSYPLVIPGDEYVNIPPDGHSQPNGSATLVAASSVGNENAHRRSADLTNADLSSWPVIRPTSPTLKSTTTPPPPLIRPEDSLPTPPPSAIAKARRLPFEEESSSDLPKPALSIVTQPTERKAGRNSEDSGHFFPRMSTDSDQPLKSRSPSGSQLLNGFAPEAESGPSSSRPSVDVTQPLTAEPLSAAALSPLSPVSPVTPGQYVPSGPISATNIPPGLVMGPTGKLRPDMPMRRTTLIQSPPMPQPIKNLPTLQGWSGFNQASGGAATPGWGQVGQKTPGWGEPSTPGGKTPARTPGGSGYPWSSPSGGWVTSPTASKTRDKKVTEEELRKARRAMPVMLREPSFRPPVHEEGGDAGDNDDDDGEEGDSGTEMEHQGEDDSEPETETERRDKGKGKAPSSLIPVKNRLKGKGKGMGKAKDKASASASPLKFSTVHEEDDAGPSQAQSLASRRGLSISTQDSKPATLPNGKVWSLPTPTQRAHGSWTMFGGATPSAQTPSSLAPPSPKPTPRMDTLSAPQSSTVSLLSTIASASDGYFGSQQSSASGTGPSPTPALVLAKGTGEEVAATDVKPPSPTQVFIPEPAASAESPRANAAPLESPGSAGVRDGYESDNVSGEGSEGMSSQGHTGSRPESAEAQSPAPLPVALPTPRPGMGSQRPSFYTQASQSMVNLRTPAPEPEELLPHIAASKPPLPTINSGEKVPLRLELPVRKPMMSGLPTPGGVPQTPGWAKPPPTPAGEIAGLSWNKDKPGLKRRRSADDLNVVPPKYEPPFPGTFIPRPRDEEGKEKLPRYWCAVHIEGYLSRKMEFSAPGQQARDRSWKKLYFILRGTSLVVYKFDPHRFQIKPETNPRPIPLVSEADSDEFLHVHCVGERRVSVGSTPAAATAAAAAARRASVGAQSTVGSDVGGTATRRGSQGTVATPQDRRGSASGPTPFVGQNVDAANRRASVSTASVTTSSSGGVDGKDPALFPNTGRRTSVSSTTSSHGSSGSSSLASHFQHNAVVKQYTLQHSESGLAADYIKRKNVVRVRAEGEQFLLQTDGARDVVDWIEAFQAATNVSLDLDERPMPKIITLPRRRRRRVVAPAAAGTTSATGAAATAASGNADANPATADTAEGNIAAVEAAERAEHERERMLAEDQAAAPSGN</sequence>
<evidence type="ECO:0000259" key="2">
    <source>
        <dbReference type="PROSITE" id="PS50003"/>
    </source>
</evidence>
<dbReference type="Gene3D" id="2.30.29.30">
    <property type="entry name" value="Pleckstrin-homology domain (PH domain)/Phosphotyrosine-binding domain (PTB)"/>
    <property type="match status" value="2"/>
</dbReference>
<feature type="region of interest" description="Disordered" evidence="1">
    <location>
        <begin position="1"/>
        <end position="706"/>
    </location>
</feature>
<feature type="compositionally biased region" description="Low complexity" evidence="1">
    <location>
        <begin position="1131"/>
        <end position="1144"/>
    </location>
</feature>
<feature type="compositionally biased region" description="Polar residues" evidence="1">
    <location>
        <begin position="320"/>
        <end position="338"/>
    </location>
</feature>
<feature type="compositionally biased region" description="Low complexity" evidence="1">
    <location>
        <begin position="798"/>
        <end position="809"/>
    </location>
</feature>
<dbReference type="OrthoDB" id="5865767at2759"/>
<feature type="compositionally biased region" description="Basic and acidic residues" evidence="1">
    <location>
        <begin position="301"/>
        <end position="313"/>
    </location>
</feature>
<dbReference type="SMART" id="SM00233">
    <property type="entry name" value="PH"/>
    <property type="match status" value="1"/>
</dbReference>
<feature type="compositionally biased region" description="Polar residues" evidence="1">
    <location>
        <begin position="56"/>
        <end position="69"/>
    </location>
</feature>
<evidence type="ECO:0000313" key="4">
    <source>
        <dbReference type="Proteomes" id="UP000279259"/>
    </source>
</evidence>
<feature type="compositionally biased region" description="Basic and acidic residues" evidence="1">
    <location>
        <begin position="501"/>
        <end position="513"/>
    </location>
</feature>
<reference evidence="3 4" key="1">
    <citation type="submission" date="2018-11" db="EMBL/GenBank/DDBJ databases">
        <title>Genome sequence of Saitozyma podzolica DSM 27192.</title>
        <authorList>
            <person name="Aliyu H."/>
            <person name="Gorte O."/>
            <person name="Ochsenreither K."/>
        </authorList>
    </citation>
    <scope>NUCLEOTIDE SEQUENCE [LARGE SCALE GENOMIC DNA]</scope>
    <source>
        <strain evidence="3 4">DSM 27192</strain>
    </source>
</reference>
<feature type="compositionally biased region" description="Polar residues" evidence="1">
    <location>
        <begin position="626"/>
        <end position="645"/>
    </location>
</feature>
<feature type="compositionally biased region" description="Basic residues" evidence="1">
    <location>
        <begin position="589"/>
        <end position="599"/>
    </location>
</feature>
<dbReference type="Proteomes" id="UP000279259">
    <property type="component" value="Unassembled WGS sequence"/>
</dbReference>
<proteinExistence type="predicted"/>
<dbReference type="STRING" id="1890683.A0A427YLF6"/>
<feature type="compositionally biased region" description="Low complexity" evidence="1">
    <location>
        <begin position="106"/>
        <end position="125"/>
    </location>
</feature>
<dbReference type="SUPFAM" id="SSF50729">
    <property type="entry name" value="PH domain-like"/>
    <property type="match status" value="1"/>
</dbReference>
<gene>
    <name evidence="3" type="ORF">EHS25_009314</name>
</gene>
<dbReference type="InterPro" id="IPR001849">
    <property type="entry name" value="PH_domain"/>
</dbReference>
<feature type="compositionally biased region" description="Polar residues" evidence="1">
    <location>
        <begin position="1096"/>
        <end position="1105"/>
    </location>
</feature>
<feature type="domain" description="PH" evidence="2">
    <location>
        <begin position="979"/>
        <end position="1242"/>
    </location>
</feature>
<feature type="compositionally biased region" description="Low complexity" evidence="1">
    <location>
        <begin position="484"/>
        <end position="493"/>
    </location>
</feature>
<accession>A0A427YLF6</accession>